<feature type="domain" description="SnoaL-like" evidence="1">
    <location>
        <begin position="13"/>
        <end position="134"/>
    </location>
</feature>
<dbReference type="EMBL" id="BSTI01000003">
    <property type="protein sequence ID" value="GLY65038.1"/>
    <property type="molecule type" value="Genomic_DNA"/>
</dbReference>
<dbReference type="RefSeq" id="WP_285486413.1">
    <property type="nucleotide sequence ID" value="NZ_BSTI01000003.1"/>
</dbReference>
<protein>
    <recommendedName>
        <fullName evidence="1">SnoaL-like domain-containing protein</fullName>
    </recommendedName>
</protein>
<dbReference type="Proteomes" id="UP001165136">
    <property type="component" value="Unassembled WGS sequence"/>
</dbReference>
<accession>A0A9W6QYS3</accession>
<dbReference type="Gene3D" id="3.10.450.50">
    <property type="match status" value="1"/>
</dbReference>
<organism evidence="2 3">
    <name type="scientific">Amycolatopsis taiwanensis</name>
    <dbReference type="NCBI Taxonomy" id="342230"/>
    <lineage>
        <taxon>Bacteria</taxon>
        <taxon>Bacillati</taxon>
        <taxon>Actinomycetota</taxon>
        <taxon>Actinomycetes</taxon>
        <taxon>Pseudonocardiales</taxon>
        <taxon>Pseudonocardiaceae</taxon>
        <taxon>Amycolatopsis</taxon>
    </lineage>
</organism>
<keyword evidence="3" id="KW-1185">Reference proteome</keyword>
<sequence>MVEETIADVSAETLVRVHQLYGAQSHLIDNGHARAWARTFTADGEFHSPTYPEPVVGIDALTRFAEDFARQDGTTRHVITNVFVVPVGPDALTVHAYLQIVHTPAGGPSRLARQTTITDELVRDSGTWRIRRRTVRRDDENHHGTESS</sequence>
<evidence type="ECO:0000313" key="3">
    <source>
        <dbReference type="Proteomes" id="UP001165136"/>
    </source>
</evidence>
<proteinExistence type="predicted"/>
<comment type="caution">
    <text evidence="2">The sequence shown here is derived from an EMBL/GenBank/DDBJ whole genome shotgun (WGS) entry which is preliminary data.</text>
</comment>
<dbReference type="InterPro" id="IPR032710">
    <property type="entry name" value="NTF2-like_dom_sf"/>
</dbReference>
<dbReference type="InterPro" id="IPR037401">
    <property type="entry name" value="SnoaL-like"/>
</dbReference>
<dbReference type="AlphaFoldDB" id="A0A9W6QYS3"/>
<name>A0A9W6QYS3_9PSEU</name>
<reference evidence="2" key="1">
    <citation type="submission" date="2023-03" db="EMBL/GenBank/DDBJ databases">
        <title>Amycolatopsis taiwanensis NBRC 103393.</title>
        <authorList>
            <person name="Ichikawa N."/>
            <person name="Sato H."/>
            <person name="Tonouchi N."/>
        </authorList>
    </citation>
    <scope>NUCLEOTIDE SEQUENCE</scope>
    <source>
        <strain evidence="2">NBRC 103393</strain>
    </source>
</reference>
<evidence type="ECO:0000313" key="2">
    <source>
        <dbReference type="EMBL" id="GLY65038.1"/>
    </source>
</evidence>
<dbReference type="Pfam" id="PF13577">
    <property type="entry name" value="SnoaL_4"/>
    <property type="match status" value="1"/>
</dbReference>
<gene>
    <name evidence="2" type="ORF">Atai01_16570</name>
</gene>
<evidence type="ECO:0000259" key="1">
    <source>
        <dbReference type="Pfam" id="PF13577"/>
    </source>
</evidence>
<dbReference type="SUPFAM" id="SSF54427">
    <property type="entry name" value="NTF2-like"/>
    <property type="match status" value="1"/>
</dbReference>